<keyword evidence="8" id="KW-1185">Reference proteome</keyword>
<dbReference type="Proteomes" id="UP001153069">
    <property type="component" value="Unassembled WGS sequence"/>
</dbReference>
<dbReference type="EMBL" id="CAICTM010000037">
    <property type="protein sequence ID" value="CAB9498402.1"/>
    <property type="molecule type" value="Genomic_DNA"/>
</dbReference>
<dbReference type="AlphaFoldDB" id="A0A9N8H3E6"/>
<evidence type="ECO:0000256" key="4">
    <source>
        <dbReference type="ARBA" id="ARBA00023136"/>
    </source>
</evidence>
<dbReference type="PANTHER" id="PTHR23510">
    <property type="entry name" value="INNER MEMBRANE TRANSPORT PROTEIN YAJR"/>
    <property type="match status" value="1"/>
</dbReference>
<feature type="transmembrane region" description="Helical" evidence="6">
    <location>
        <begin position="357"/>
        <end position="376"/>
    </location>
</feature>
<evidence type="ECO:0000256" key="5">
    <source>
        <dbReference type="SAM" id="MobiDB-lite"/>
    </source>
</evidence>
<evidence type="ECO:0000256" key="3">
    <source>
        <dbReference type="ARBA" id="ARBA00022989"/>
    </source>
</evidence>
<comment type="caution">
    <text evidence="7">The sequence shown here is derived from an EMBL/GenBank/DDBJ whole genome shotgun (WGS) entry which is preliminary data.</text>
</comment>
<dbReference type="GO" id="GO:0016020">
    <property type="term" value="C:membrane"/>
    <property type="evidence" value="ECO:0007669"/>
    <property type="project" value="UniProtKB-SubCell"/>
</dbReference>
<keyword evidence="3 6" id="KW-1133">Transmembrane helix</keyword>
<dbReference type="Gene3D" id="1.20.1250.20">
    <property type="entry name" value="MFS general substrate transporter like domains"/>
    <property type="match status" value="1"/>
</dbReference>
<evidence type="ECO:0000313" key="8">
    <source>
        <dbReference type="Proteomes" id="UP001153069"/>
    </source>
</evidence>
<comment type="subcellular location">
    <subcellularLocation>
        <location evidence="1">Membrane</location>
        <topology evidence="1">Multi-pass membrane protein</topology>
    </subcellularLocation>
</comment>
<feature type="compositionally biased region" description="Basic and acidic residues" evidence="5">
    <location>
        <begin position="544"/>
        <end position="556"/>
    </location>
</feature>
<reference evidence="7" key="1">
    <citation type="submission" date="2020-06" db="EMBL/GenBank/DDBJ databases">
        <authorList>
            <consortium name="Plant Systems Biology data submission"/>
        </authorList>
    </citation>
    <scope>NUCLEOTIDE SEQUENCE</scope>
    <source>
        <strain evidence="7">D6</strain>
    </source>
</reference>
<evidence type="ECO:0000256" key="2">
    <source>
        <dbReference type="ARBA" id="ARBA00022692"/>
    </source>
</evidence>
<evidence type="ECO:0000256" key="6">
    <source>
        <dbReference type="SAM" id="Phobius"/>
    </source>
</evidence>
<gene>
    <name evidence="7" type="ORF">SEMRO_37_G023340.1</name>
</gene>
<feature type="transmembrane region" description="Helical" evidence="6">
    <location>
        <begin position="490"/>
        <end position="508"/>
    </location>
</feature>
<accession>A0A9N8H3E6</accession>
<feature type="transmembrane region" description="Helical" evidence="6">
    <location>
        <begin position="447"/>
        <end position="465"/>
    </location>
</feature>
<feature type="transmembrane region" description="Helical" evidence="6">
    <location>
        <begin position="639"/>
        <end position="661"/>
    </location>
</feature>
<dbReference type="InterPro" id="IPR011701">
    <property type="entry name" value="MFS"/>
</dbReference>
<dbReference type="InterPro" id="IPR051068">
    <property type="entry name" value="MFS_Domain-Containing_Protein"/>
</dbReference>
<evidence type="ECO:0000313" key="7">
    <source>
        <dbReference type="EMBL" id="CAB9498402.1"/>
    </source>
</evidence>
<dbReference type="PANTHER" id="PTHR23510:SF64">
    <property type="entry name" value="INNER MEMBRANE TRANSPORT PROTEIN YAJR"/>
    <property type="match status" value="1"/>
</dbReference>
<feature type="transmembrane region" description="Helical" evidence="6">
    <location>
        <begin position="317"/>
        <end position="337"/>
    </location>
</feature>
<evidence type="ECO:0000256" key="1">
    <source>
        <dbReference type="ARBA" id="ARBA00004141"/>
    </source>
</evidence>
<sequence>MKSFELYLSRSTRDEWSQHYMDYGGLKARLRQFYKRRRRIQKLMLGSALSAEEFKVLAGSEVDQAGYFQFVDSRSCRLLVDREDALLRLSIMERQEFSELLEAEISKSAIFFTETLIKELEARVAADSFEVAAQELLETMAFCVTNIITFRQVLIRYDGFRRTFDGIPLSEWHLQRSILGRRHPVHALFQLKNLYEFEKRLLLGMQEKGKVMEAEALSLQSECMLHLLKKTNDALDKAVAGHVVFKERVIATVRQYFLFGFQSRGLVHSPKVLMKGRHLKAELRTVAKWRETRSFPKTAQYPDTFARRLKQLNPENVFPLFLNLLSCFFFMMNNYIIEPSSAYYANALGSSDALSGIMIGAAPWFAMLSAVGYSYWTNYNYKMPIIFAGCLQMVGNFMYANAYSYSSMTMCLLGRVLTGLGAPRIINRRYVADATPFSLRTAASASFAMATALGAALGPGMAILLDNMTEFEFTVPFLEQQYFNGMTGPGYFMALCWGIYTVVIILFFKEPIRCGLDELKTREEALQALSTMTKSPKSEGGSKASDDSKGGLDRQDTSLTIEDGYDSDVSDGDTETASTYFMDLDSYTNKRMCSCLQHITTPVIITMSLIFMKRIALESIVGSTSIVTKNRYGWSIKNVGTLHLVNGLIVIPVSAISGWLSTYYEDRFMAVCFLVITLGGMAFLFDPSDLISHDNDTYNEDHPLSVGPIKYITGSLIAFSGIEACESFVASLMSKVVPSALATGTFNSGLLATLVGTGGRATGDLVITVMGLISIRNLLDLLIIPGAILVSISIFLIRYNYDILCV</sequence>
<organism evidence="7 8">
    <name type="scientific">Seminavis robusta</name>
    <dbReference type="NCBI Taxonomy" id="568900"/>
    <lineage>
        <taxon>Eukaryota</taxon>
        <taxon>Sar</taxon>
        <taxon>Stramenopiles</taxon>
        <taxon>Ochrophyta</taxon>
        <taxon>Bacillariophyta</taxon>
        <taxon>Bacillariophyceae</taxon>
        <taxon>Bacillariophycidae</taxon>
        <taxon>Naviculales</taxon>
        <taxon>Naviculaceae</taxon>
        <taxon>Seminavis</taxon>
    </lineage>
</organism>
<name>A0A9N8H3E6_9STRA</name>
<feature type="transmembrane region" description="Helical" evidence="6">
    <location>
        <begin position="667"/>
        <end position="685"/>
    </location>
</feature>
<dbReference type="InterPro" id="IPR036259">
    <property type="entry name" value="MFS_trans_sf"/>
</dbReference>
<keyword evidence="4 6" id="KW-0472">Membrane</keyword>
<protein>
    <submittedName>
        <fullName evidence="7">SPX domain-containing membrane protein</fullName>
    </submittedName>
</protein>
<dbReference type="GO" id="GO:0022857">
    <property type="term" value="F:transmembrane transporter activity"/>
    <property type="evidence" value="ECO:0007669"/>
    <property type="project" value="InterPro"/>
</dbReference>
<feature type="transmembrane region" description="Helical" evidence="6">
    <location>
        <begin position="778"/>
        <end position="801"/>
    </location>
</feature>
<dbReference type="Pfam" id="PF07690">
    <property type="entry name" value="MFS_1"/>
    <property type="match status" value="1"/>
</dbReference>
<keyword evidence="2 6" id="KW-0812">Transmembrane</keyword>
<feature type="region of interest" description="Disordered" evidence="5">
    <location>
        <begin position="530"/>
        <end position="571"/>
    </location>
</feature>
<proteinExistence type="predicted"/>
<dbReference type="OrthoDB" id="5588846at2759"/>
<dbReference type="SUPFAM" id="SSF103473">
    <property type="entry name" value="MFS general substrate transporter"/>
    <property type="match status" value="1"/>
</dbReference>